<dbReference type="SUPFAM" id="SSF47090">
    <property type="entry name" value="PGBD-like"/>
    <property type="match status" value="1"/>
</dbReference>
<dbReference type="Gene3D" id="1.10.101.10">
    <property type="entry name" value="PGBD-like superfamily/PGBD"/>
    <property type="match status" value="1"/>
</dbReference>
<feature type="domain" description="Peptidoglycan binding-like" evidence="2">
    <location>
        <begin position="260"/>
        <end position="316"/>
    </location>
</feature>
<dbReference type="AlphaFoldDB" id="A0A919KG65"/>
<reference evidence="4" key="1">
    <citation type="journal article" date="2019" name="Int. J. Syst. Evol. Microbiol.">
        <title>The Global Catalogue of Microorganisms (GCM) 10K type strain sequencing project: providing services to taxonomists for standard genome sequencing and annotation.</title>
        <authorList>
            <consortium name="The Broad Institute Genomics Platform"/>
            <consortium name="The Broad Institute Genome Sequencing Center for Infectious Disease"/>
            <person name="Wu L."/>
            <person name="Ma J."/>
        </authorList>
    </citation>
    <scope>NUCLEOTIDE SEQUENCE [LARGE SCALE GENOMIC DNA]</scope>
    <source>
        <strain evidence="4">JCM 4253</strain>
    </source>
</reference>
<dbReference type="InterPro" id="IPR002477">
    <property type="entry name" value="Peptidoglycan-bd-like"/>
</dbReference>
<sequence length="320" mass="32507">MGLWEGNFRNKVPPWGVAMAHDDQFTATGPSFTGAGFPRAGFSTKSTDTVHGVNVVGTSCGVYGESLGPGQESDRQPEVDRTGVFGDGDRYGVHGIGRTFAGVLGFVRRPENSGGVFGIALRGAPGVVGQSRIDFLPDLPQGDFTLHGGEGTGVLGESGRGTGVSGESGSGIGVSGSSNSSYGGLFSSGGGAQVRLDPSELISSPATVGRPGDLLAVKRGSLASLWFCILAEAGDRPAVWGKVHLGQASIPNPTLDQGAQGQDVKNAQGLLLAHGNSPGPVDGIFGPQTVAATRAFQQAAAIVVDGQIGPQTWGALLNHF</sequence>
<evidence type="ECO:0000256" key="1">
    <source>
        <dbReference type="SAM" id="MobiDB-lite"/>
    </source>
</evidence>
<dbReference type="InterPro" id="IPR036366">
    <property type="entry name" value="PGBDSf"/>
</dbReference>
<proteinExistence type="predicted"/>
<comment type="caution">
    <text evidence="3">The sequence shown here is derived from an EMBL/GenBank/DDBJ whole genome shotgun (WGS) entry which is preliminary data.</text>
</comment>
<protein>
    <recommendedName>
        <fullName evidence="2">Peptidoglycan binding-like domain-containing protein</fullName>
    </recommendedName>
</protein>
<keyword evidence="4" id="KW-1185">Reference proteome</keyword>
<dbReference type="Proteomes" id="UP000619355">
    <property type="component" value="Unassembled WGS sequence"/>
</dbReference>
<accession>A0A919KG65</accession>
<evidence type="ECO:0000313" key="3">
    <source>
        <dbReference type="EMBL" id="GHG76363.1"/>
    </source>
</evidence>
<feature type="region of interest" description="Disordered" evidence="1">
    <location>
        <begin position="65"/>
        <end position="87"/>
    </location>
</feature>
<dbReference type="Pfam" id="PF01471">
    <property type="entry name" value="PG_binding_1"/>
    <property type="match status" value="1"/>
</dbReference>
<dbReference type="InterPro" id="IPR036365">
    <property type="entry name" value="PGBD-like_sf"/>
</dbReference>
<organism evidence="3 4">
    <name type="scientific">Streptomyces capoamus</name>
    <dbReference type="NCBI Taxonomy" id="68183"/>
    <lineage>
        <taxon>Bacteria</taxon>
        <taxon>Bacillati</taxon>
        <taxon>Actinomycetota</taxon>
        <taxon>Actinomycetes</taxon>
        <taxon>Kitasatosporales</taxon>
        <taxon>Streptomycetaceae</taxon>
        <taxon>Streptomyces</taxon>
    </lineage>
</organism>
<dbReference type="EMBL" id="BNBF01000041">
    <property type="protein sequence ID" value="GHG76363.1"/>
    <property type="molecule type" value="Genomic_DNA"/>
</dbReference>
<feature type="compositionally biased region" description="Basic and acidic residues" evidence="1">
    <location>
        <begin position="72"/>
        <end position="87"/>
    </location>
</feature>
<gene>
    <name evidence="3" type="ORF">GCM10018980_74240</name>
</gene>
<name>A0A919KG65_9ACTN</name>
<evidence type="ECO:0000313" key="4">
    <source>
        <dbReference type="Proteomes" id="UP000619355"/>
    </source>
</evidence>
<evidence type="ECO:0000259" key="2">
    <source>
        <dbReference type="Pfam" id="PF01471"/>
    </source>
</evidence>